<accession>A0A0N4ZV70</accession>
<dbReference type="PANTHER" id="PTHR22842:SF3">
    <property type="entry name" value="WD REPEAT DOMAIN-CONTAINING PROTEIN 83"/>
    <property type="match status" value="1"/>
</dbReference>
<evidence type="ECO:0000313" key="5">
    <source>
        <dbReference type="WBParaSite" id="PTRK_0001247900.1"/>
    </source>
</evidence>
<dbReference type="InterPro" id="IPR051980">
    <property type="entry name" value="WD_repeat_MORG1"/>
</dbReference>
<evidence type="ECO:0000256" key="3">
    <source>
        <dbReference type="SAM" id="MobiDB-lite"/>
    </source>
</evidence>
<evidence type="ECO:0000313" key="4">
    <source>
        <dbReference type="Proteomes" id="UP000038045"/>
    </source>
</evidence>
<dbReference type="WBParaSite" id="PTRK_0001247900.1">
    <property type="protein sequence ID" value="PTRK_0001247900.1"/>
    <property type="gene ID" value="PTRK_0001247900"/>
</dbReference>
<keyword evidence="4" id="KW-1185">Reference proteome</keyword>
<name>A0A0N4ZV70_PARTI</name>
<proteinExistence type="predicted"/>
<dbReference type="InterPro" id="IPR036322">
    <property type="entry name" value="WD40_repeat_dom_sf"/>
</dbReference>
<comment type="subcellular location">
    <subcellularLocation>
        <location evidence="1">Cytoplasm</location>
    </subcellularLocation>
</comment>
<dbReference type="SUPFAM" id="SSF50978">
    <property type="entry name" value="WD40 repeat-like"/>
    <property type="match status" value="1"/>
</dbReference>
<evidence type="ECO:0000256" key="2">
    <source>
        <dbReference type="ARBA" id="ARBA00022490"/>
    </source>
</evidence>
<organism evidence="4 5">
    <name type="scientific">Parastrongyloides trichosuri</name>
    <name type="common">Possum-specific nematode worm</name>
    <dbReference type="NCBI Taxonomy" id="131310"/>
    <lineage>
        <taxon>Eukaryota</taxon>
        <taxon>Metazoa</taxon>
        <taxon>Ecdysozoa</taxon>
        <taxon>Nematoda</taxon>
        <taxon>Chromadorea</taxon>
        <taxon>Rhabditida</taxon>
        <taxon>Tylenchina</taxon>
        <taxon>Panagrolaimomorpha</taxon>
        <taxon>Strongyloidoidea</taxon>
        <taxon>Strongyloididae</taxon>
        <taxon>Parastrongyloides</taxon>
    </lineage>
</organism>
<dbReference type="GO" id="GO:0000398">
    <property type="term" value="P:mRNA splicing, via spliceosome"/>
    <property type="evidence" value="ECO:0007669"/>
    <property type="project" value="TreeGrafter"/>
</dbReference>
<dbReference type="AlphaFoldDB" id="A0A0N4ZV70"/>
<feature type="compositionally biased region" description="Acidic residues" evidence="3">
    <location>
        <begin position="334"/>
        <end position="358"/>
    </location>
</feature>
<dbReference type="GO" id="GO:0005737">
    <property type="term" value="C:cytoplasm"/>
    <property type="evidence" value="ECO:0007669"/>
    <property type="project" value="UniProtKB-SubCell"/>
</dbReference>
<dbReference type="GO" id="GO:0071013">
    <property type="term" value="C:catalytic step 2 spliceosome"/>
    <property type="evidence" value="ECO:0007669"/>
    <property type="project" value="TreeGrafter"/>
</dbReference>
<dbReference type="PANTHER" id="PTHR22842">
    <property type="entry name" value="WD40 REPEAT PROTEIN"/>
    <property type="match status" value="1"/>
</dbReference>
<dbReference type="STRING" id="131310.A0A0N4ZV70"/>
<protein>
    <submittedName>
        <fullName evidence="5">WD_REPEATS_REGION domain-containing protein</fullName>
    </submittedName>
</protein>
<dbReference type="Proteomes" id="UP000038045">
    <property type="component" value="Unplaced"/>
</dbReference>
<sequence length="358" mass="40464">MTHLYLEQEISCITINPKDSRQIIISQLDGCVSMYEMKCKSLNSIGSLKLDDDSYVRDIVYMEDGKKFTITTSECAIGLLDTVTMEPLTWINEATSAKPSALLNLGGDKGVQTVVGDDEGNIKMFDFRTQEGAVLEFSEQKDAITDLKFSHGSILATSSDGHLCVYDLRKKKVSVKSEQADAEYNCICITNRRTYIGTGDGVIDVYKNGDYGYMLERIDTKMKYGIDSIIEARENLLLCASMTEDFVKFVNVQPNKVLKKKEVPFPMGKIIVDSAKKFFIGYGMCENFYHCSLAEITNDIPVITMENVKNTKKLISEENNHGFFDDLLEKKEEENDVEDEEMGEELFDFEDSDEIEDE</sequence>
<keyword evidence="2" id="KW-0963">Cytoplasm</keyword>
<reference evidence="5" key="1">
    <citation type="submission" date="2017-02" db="UniProtKB">
        <authorList>
            <consortium name="WormBaseParasite"/>
        </authorList>
    </citation>
    <scope>IDENTIFICATION</scope>
</reference>
<feature type="region of interest" description="Disordered" evidence="3">
    <location>
        <begin position="328"/>
        <end position="358"/>
    </location>
</feature>
<dbReference type="Gene3D" id="2.130.10.10">
    <property type="entry name" value="YVTN repeat-like/Quinoprotein amine dehydrogenase"/>
    <property type="match status" value="1"/>
</dbReference>
<evidence type="ECO:0000256" key="1">
    <source>
        <dbReference type="ARBA" id="ARBA00004496"/>
    </source>
</evidence>
<dbReference type="InterPro" id="IPR015943">
    <property type="entry name" value="WD40/YVTN_repeat-like_dom_sf"/>
</dbReference>